<dbReference type="Proteomes" id="UP000230069">
    <property type="component" value="Unassembled WGS sequence"/>
</dbReference>
<evidence type="ECO:0000313" key="1">
    <source>
        <dbReference type="EMBL" id="PIA36147.1"/>
    </source>
</evidence>
<accession>A0A2G5CYZ7</accession>
<keyword evidence="2" id="KW-1185">Reference proteome</keyword>
<organism evidence="1 2">
    <name type="scientific">Aquilegia coerulea</name>
    <name type="common">Rocky mountain columbine</name>
    <dbReference type="NCBI Taxonomy" id="218851"/>
    <lineage>
        <taxon>Eukaryota</taxon>
        <taxon>Viridiplantae</taxon>
        <taxon>Streptophyta</taxon>
        <taxon>Embryophyta</taxon>
        <taxon>Tracheophyta</taxon>
        <taxon>Spermatophyta</taxon>
        <taxon>Magnoliopsida</taxon>
        <taxon>Ranunculales</taxon>
        <taxon>Ranunculaceae</taxon>
        <taxon>Thalictroideae</taxon>
        <taxon>Aquilegia</taxon>
    </lineage>
</organism>
<dbReference type="AlphaFoldDB" id="A0A2G5CYZ7"/>
<dbReference type="EMBL" id="KZ305051">
    <property type="protein sequence ID" value="PIA36147.1"/>
    <property type="molecule type" value="Genomic_DNA"/>
</dbReference>
<name>A0A2G5CYZ7_AQUCA</name>
<evidence type="ECO:0000313" key="2">
    <source>
        <dbReference type="Proteomes" id="UP000230069"/>
    </source>
</evidence>
<dbReference type="OrthoDB" id="1910803at2759"/>
<gene>
    <name evidence="1" type="ORF">AQUCO_03400214v1</name>
</gene>
<dbReference type="InParanoid" id="A0A2G5CYZ7"/>
<proteinExistence type="predicted"/>
<reference evidence="1 2" key="1">
    <citation type="submission" date="2017-09" db="EMBL/GenBank/DDBJ databases">
        <title>WGS assembly of Aquilegia coerulea Goldsmith.</title>
        <authorList>
            <person name="Hodges S."/>
            <person name="Kramer E."/>
            <person name="Nordborg M."/>
            <person name="Tomkins J."/>
            <person name="Borevitz J."/>
            <person name="Derieg N."/>
            <person name="Yan J."/>
            <person name="Mihaltcheva S."/>
            <person name="Hayes R.D."/>
            <person name="Rokhsar D."/>
        </authorList>
    </citation>
    <scope>NUCLEOTIDE SEQUENCE [LARGE SCALE GENOMIC DNA]</scope>
    <source>
        <strain evidence="2">cv. Goldsmith</strain>
    </source>
</reference>
<protein>
    <submittedName>
        <fullName evidence="1">Uncharacterized protein</fullName>
    </submittedName>
</protein>
<sequence length="122" mass="14070">MREVANAAAYKLERLDDLRLMVLYKDKREDASTCPRGATEETTIFFYYHSASYKFQSKLQTQNILSSADYLISSKPEDLPLKLLNTPEDLNTFIQLTDKAVLLFLFLWLGAQIVGPTEKQWD</sequence>